<dbReference type="GO" id="GO:0016491">
    <property type="term" value="F:oxidoreductase activity"/>
    <property type="evidence" value="ECO:0007669"/>
    <property type="project" value="UniProtKB-KW"/>
</dbReference>
<dbReference type="SUPFAM" id="SSF51735">
    <property type="entry name" value="NAD(P)-binding Rossmann-fold domains"/>
    <property type="match status" value="1"/>
</dbReference>
<dbReference type="AlphaFoldDB" id="A0A660L204"/>
<dbReference type="InterPro" id="IPR050259">
    <property type="entry name" value="SDR"/>
</dbReference>
<dbReference type="PANTHER" id="PTHR42879">
    <property type="entry name" value="3-OXOACYL-(ACYL-CARRIER-PROTEIN) REDUCTASE"/>
    <property type="match status" value="1"/>
</dbReference>
<evidence type="ECO:0000256" key="2">
    <source>
        <dbReference type="ARBA" id="ARBA00023002"/>
    </source>
</evidence>
<comment type="similarity">
    <text evidence="1">Belongs to the short-chain dehydrogenases/reductases (SDR) family.</text>
</comment>
<evidence type="ECO:0000313" key="4">
    <source>
        <dbReference type="Proteomes" id="UP000278962"/>
    </source>
</evidence>
<organism evidence="3 4">
    <name type="scientific">Solirubrobacter pauli</name>
    <dbReference type="NCBI Taxonomy" id="166793"/>
    <lineage>
        <taxon>Bacteria</taxon>
        <taxon>Bacillati</taxon>
        <taxon>Actinomycetota</taxon>
        <taxon>Thermoleophilia</taxon>
        <taxon>Solirubrobacterales</taxon>
        <taxon>Solirubrobacteraceae</taxon>
        <taxon>Solirubrobacter</taxon>
    </lineage>
</organism>
<reference evidence="3 4" key="1">
    <citation type="submission" date="2018-10" db="EMBL/GenBank/DDBJ databases">
        <title>Genomic Encyclopedia of Archaeal and Bacterial Type Strains, Phase II (KMG-II): from individual species to whole genera.</title>
        <authorList>
            <person name="Goeker M."/>
        </authorList>
    </citation>
    <scope>NUCLEOTIDE SEQUENCE [LARGE SCALE GENOMIC DNA]</scope>
    <source>
        <strain evidence="3 4">DSM 14954</strain>
    </source>
</reference>
<dbReference type="OrthoDB" id="9793325at2"/>
<sequence length="257" mass="26805">MDIDLSGRTAFISGSTQGIGRAIAAKLAGAGAAVTINGRDAGKVAAVADELGVSGIAADVGTADGARTVLEQLPAVDILVNNLGIFAPTPVLEIDDDTWQRFWDVNVMSAIRLTRGYLPGMVERGHGRVQFMASDSAVAIPEEMVHYGVTKTALLGVSRGFAKAVKGSGVTVNSVIAGPTHTEGVEDFVRELVGDDLDWDAAQRKFVAEHRPNSLIGRLIEPDEIANLVAYLSSDLASATTGGAVRVDGGYVDHILP</sequence>
<keyword evidence="4" id="KW-1185">Reference proteome</keyword>
<dbReference type="EMBL" id="RBIL01000002">
    <property type="protein sequence ID" value="RKQ86922.1"/>
    <property type="molecule type" value="Genomic_DNA"/>
</dbReference>
<keyword evidence="2" id="KW-0560">Oxidoreductase</keyword>
<dbReference type="FunFam" id="3.40.50.720:FF:000084">
    <property type="entry name" value="Short-chain dehydrogenase reductase"/>
    <property type="match status" value="1"/>
</dbReference>
<dbReference type="Proteomes" id="UP000278962">
    <property type="component" value="Unassembled WGS sequence"/>
</dbReference>
<gene>
    <name evidence="3" type="ORF">C8N24_4939</name>
</gene>
<protein>
    <submittedName>
        <fullName evidence="3">NAD(P)-dependent dehydrogenase (Short-subunit alcohol dehydrogenase family)</fullName>
    </submittedName>
</protein>
<evidence type="ECO:0000313" key="3">
    <source>
        <dbReference type="EMBL" id="RKQ86922.1"/>
    </source>
</evidence>
<evidence type="ECO:0000256" key="1">
    <source>
        <dbReference type="ARBA" id="ARBA00006484"/>
    </source>
</evidence>
<proteinExistence type="inferred from homology"/>
<dbReference type="PROSITE" id="PS00061">
    <property type="entry name" value="ADH_SHORT"/>
    <property type="match status" value="1"/>
</dbReference>
<dbReference type="RefSeq" id="WP_121257957.1">
    <property type="nucleotide sequence ID" value="NZ_RBIL01000002.1"/>
</dbReference>
<dbReference type="PANTHER" id="PTHR42879:SF2">
    <property type="entry name" value="3-OXOACYL-[ACYL-CARRIER-PROTEIN] REDUCTASE FABG"/>
    <property type="match status" value="1"/>
</dbReference>
<comment type="caution">
    <text evidence="3">The sequence shown here is derived from an EMBL/GenBank/DDBJ whole genome shotgun (WGS) entry which is preliminary data.</text>
</comment>
<dbReference type="InterPro" id="IPR002347">
    <property type="entry name" value="SDR_fam"/>
</dbReference>
<dbReference type="InterPro" id="IPR036291">
    <property type="entry name" value="NAD(P)-bd_dom_sf"/>
</dbReference>
<accession>A0A660L204</accession>
<dbReference type="Pfam" id="PF13561">
    <property type="entry name" value="adh_short_C2"/>
    <property type="match status" value="1"/>
</dbReference>
<dbReference type="InterPro" id="IPR020904">
    <property type="entry name" value="Sc_DH/Rdtase_CS"/>
</dbReference>
<name>A0A660L204_9ACTN</name>
<dbReference type="PRINTS" id="PR00081">
    <property type="entry name" value="GDHRDH"/>
</dbReference>
<dbReference type="GO" id="GO:0032787">
    <property type="term" value="P:monocarboxylic acid metabolic process"/>
    <property type="evidence" value="ECO:0007669"/>
    <property type="project" value="UniProtKB-ARBA"/>
</dbReference>
<dbReference type="Gene3D" id="3.40.50.720">
    <property type="entry name" value="NAD(P)-binding Rossmann-like Domain"/>
    <property type="match status" value="1"/>
</dbReference>